<evidence type="ECO:0000313" key="3">
    <source>
        <dbReference type="Proteomes" id="UP000268007"/>
    </source>
</evidence>
<gene>
    <name evidence="2" type="ORF">BDD43_5321</name>
</gene>
<dbReference type="Proteomes" id="UP000268007">
    <property type="component" value="Unassembled WGS sequence"/>
</dbReference>
<reference evidence="2 3" key="1">
    <citation type="submission" date="2018-10" db="EMBL/GenBank/DDBJ databases">
        <title>Genomic Encyclopedia of Archaeal and Bacterial Type Strains, Phase II (KMG-II): from individual species to whole genera.</title>
        <authorList>
            <person name="Goeker M."/>
        </authorList>
    </citation>
    <scope>NUCLEOTIDE SEQUENCE [LARGE SCALE GENOMIC DNA]</scope>
    <source>
        <strain evidence="2 3">DSM 18602</strain>
    </source>
</reference>
<protein>
    <submittedName>
        <fullName evidence="2">Uncharacterized protein</fullName>
    </submittedName>
</protein>
<sequence>MSKKEKPKGKGTPPPKSPGVDKETDDFVSAALKNVPKPKK</sequence>
<name>A0A495J7V1_9SPHI</name>
<accession>A0A495J7V1</accession>
<organism evidence="2 3">
    <name type="scientific">Mucilaginibacter gracilis</name>
    <dbReference type="NCBI Taxonomy" id="423350"/>
    <lineage>
        <taxon>Bacteria</taxon>
        <taxon>Pseudomonadati</taxon>
        <taxon>Bacteroidota</taxon>
        <taxon>Sphingobacteriia</taxon>
        <taxon>Sphingobacteriales</taxon>
        <taxon>Sphingobacteriaceae</taxon>
        <taxon>Mucilaginibacter</taxon>
    </lineage>
</organism>
<evidence type="ECO:0000256" key="1">
    <source>
        <dbReference type="SAM" id="MobiDB-lite"/>
    </source>
</evidence>
<evidence type="ECO:0000313" key="2">
    <source>
        <dbReference type="EMBL" id="RKR85065.1"/>
    </source>
</evidence>
<proteinExistence type="predicted"/>
<dbReference type="EMBL" id="RBKU01000001">
    <property type="protein sequence ID" value="RKR85065.1"/>
    <property type="molecule type" value="Genomic_DNA"/>
</dbReference>
<dbReference type="RefSeq" id="WP_262707438.1">
    <property type="nucleotide sequence ID" value="NZ_RBKU01000001.1"/>
</dbReference>
<dbReference type="AlphaFoldDB" id="A0A495J7V1"/>
<feature type="region of interest" description="Disordered" evidence="1">
    <location>
        <begin position="1"/>
        <end position="40"/>
    </location>
</feature>
<keyword evidence="3" id="KW-1185">Reference proteome</keyword>
<comment type="caution">
    <text evidence="2">The sequence shown here is derived from an EMBL/GenBank/DDBJ whole genome shotgun (WGS) entry which is preliminary data.</text>
</comment>